<feature type="compositionally biased region" description="Polar residues" evidence="1">
    <location>
        <begin position="249"/>
        <end position="259"/>
    </location>
</feature>
<dbReference type="EMBL" id="MTSL01000182">
    <property type="protein sequence ID" value="PJF17251.1"/>
    <property type="molecule type" value="Genomic_DNA"/>
</dbReference>
<feature type="region of interest" description="Disordered" evidence="1">
    <location>
        <begin position="236"/>
        <end position="261"/>
    </location>
</feature>
<protein>
    <submittedName>
        <fullName evidence="2">Uncharacterized protein</fullName>
    </submittedName>
</protein>
<feature type="compositionally biased region" description="Basic and acidic residues" evidence="1">
    <location>
        <begin position="56"/>
        <end position="69"/>
    </location>
</feature>
<accession>A0A2H9THN0</accession>
<comment type="caution">
    <text evidence="2">The sequence shown here is derived from an EMBL/GenBank/DDBJ whole genome shotgun (WGS) entry which is preliminary data.</text>
</comment>
<feature type="region of interest" description="Disordered" evidence="1">
    <location>
        <begin position="1"/>
        <end position="76"/>
    </location>
</feature>
<keyword evidence="3" id="KW-1185">Reference proteome</keyword>
<proteinExistence type="predicted"/>
<feature type="compositionally biased region" description="Basic and acidic residues" evidence="1">
    <location>
        <begin position="344"/>
        <end position="356"/>
    </location>
</feature>
<feature type="region of interest" description="Disordered" evidence="1">
    <location>
        <begin position="276"/>
        <end position="356"/>
    </location>
</feature>
<dbReference type="AlphaFoldDB" id="A0A2H9THN0"/>
<reference evidence="2 3" key="1">
    <citation type="submission" date="2016-10" db="EMBL/GenBank/DDBJ databases">
        <title>The genome of Paramicrosporidium saccamoebae is the missing link in understanding Cryptomycota and Microsporidia evolution.</title>
        <authorList>
            <person name="Quandt C.A."/>
            <person name="Beaudet D."/>
            <person name="Corsaro D."/>
            <person name="Michel R."/>
            <person name="Corradi N."/>
            <person name="James T."/>
        </authorList>
    </citation>
    <scope>NUCLEOTIDE SEQUENCE [LARGE SCALE GENOMIC DNA]</scope>
    <source>
        <strain evidence="2 3">KSL3</strain>
    </source>
</reference>
<evidence type="ECO:0000313" key="2">
    <source>
        <dbReference type="EMBL" id="PJF17251.1"/>
    </source>
</evidence>
<organism evidence="2 3">
    <name type="scientific">Paramicrosporidium saccamoebae</name>
    <dbReference type="NCBI Taxonomy" id="1246581"/>
    <lineage>
        <taxon>Eukaryota</taxon>
        <taxon>Fungi</taxon>
        <taxon>Fungi incertae sedis</taxon>
        <taxon>Cryptomycota</taxon>
        <taxon>Cryptomycota incertae sedis</taxon>
        <taxon>Paramicrosporidium</taxon>
    </lineage>
</organism>
<evidence type="ECO:0000256" key="1">
    <source>
        <dbReference type="SAM" id="MobiDB-lite"/>
    </source>
</evidence>
<feature type="region of interest" description="Disordered" evidence="1">
    <location>
        <begin position="145"/>
        <end position="197"/>
    </location>
</feature>
<dbReference type="Proteomes" id="UP000240830">
    <property type="component" value="Unassembled WGS sequence"/>
</dbReference>
<evidence type="ECO:0000313" key="3">
    <source>
        <dbReference type="Proteomes" id="UP000240830"/>
    </source>
</evidence>
<gene>
    <name evidence="2" type="ORF">PSACC_02932</name>
</gene>
<name>A0A2H9THN0_9FUNG</name>
<sequence length="356" mass="40232">MQQESEESTKDQKRRPLRATERASLQAGTSSDRNRSGALSKTELAERKKRQRRLKKLESWQEKERDKTKSLVTPPGQRIFQLPHRVRPLSLFIRIGSLESDQDVIPQEYYDLLPEEDDTDEEQGMIPHPEVLATRSLFHLEPGLTANEDMSETNPQDMEGRRSGSRRSTKRPNSIHLPLQSAMKKPDTGAKKRPLSLRFLDPKDQKLYLAIQRHSNNDLKEDPRESELRSSIDRLRLGEPAFDPPPTSGPSTVATSSADESPLVVPIVASVKACNLESPDSQGDQGFSADAELTETNFEDWDPDSVELSPRSTNNVNGKHRHTYPRDVTSGESSDISGYEADYDEKIYRRDNTAAK</sequence>